<feature type="region of interest" description="Disordered" evidence="2">
    <location>
        <begin position="95"/>
        <end position="115"/>
    </location>
</feature>
<name>A0A8T2B057_9BRAS</name>
<dbReference type="CDD" id="cd06222">
    <property type="entry name" value="RNase_H_like"/>
    <property type="match status" value="1"/>
</dbReference>
<dbReference type="EMBL" id="JAEFBK010000008">
    <property type="protein sequence ID" value="KAG7579386.1"/>
    <property type="molecule type" value="Genomic_DNA"/>
</dbReference>
<dbReference type="PANTHER" id="PTHR33116:SF70">
    <property type="entry name" value="NON-LTR RETROELEMENT REVERSE TRANSCRIPTASE-LIKE PROTEIN"/>
    <property type="match status" value="1"/>
</dbReference>
<evidence type="ECO:0000256" key="1">
    <source>
        <dbReference type="SAM" id="Coils"/>
    </source>
</evidence>
<keyword evidence="1" id="KW-0175">Coiled coil</keyword>
<dbReference type="InterPro" id="IPR005135">
    <property type="entry name" value="Endo/exonuclease/phosphatase"/>
</dbReference>
<feature type="coiled-coil region" evidence="1">
    <location>
        <begin position="416"/>
        <end position="443"/>
    </location>
</feature>
<feature type="domain" description="Reverse transcriptase" evidence="3">
    <location>
        <begin position="593"/>
        <end position="851"/>
    </location>
</feature>
<feature type="domain" description="RNase H type-1" evidence="4">
    <location>
        <begin position="1181"/>
        <end position="1311"/>
    </location>
</feature>
<evidence type="ECO:0000259" key="4">
    <source>
        <dbReference type="PROSITE" id="PS50879"/>
    </source>
</evidence>
<sequence>MMFKYRNGGNGGFPGRNLERSKGGARVGPKERKAATAKPMEVNGPKFKQARINKPMRGLVFGPAKGEALFSSSGKRLRVEGDSLGLTGGALGLNGGESVEGGAHRRTDSGESGDSQNALAIVPTYLMMNCILWNCRGANKSNFRRSIRYLLKKYETDVLAIFETHAGGNRAAQICHGIGFENSYRVDAVGQSGGLWLLCRSDAGTVEIVEAMDQFIHAKVVNGLDILHLIVVYAAPTASRRSGLWNQLREVIQGVAEPVLIGGDFNTIVRLDERTGGNGRLSADSLSFGDWINDLSLIDMGFCGNKFTWRRGCIKDNFVAKRLDRVLCCAHTRLQWQEAVVTHLPFLASDHAPLYVHLSPEADGNPGSRPFRFEAAWLKHEGFKELLLTSWNGNINTPESLNGLRKTLSKWNKEVFGDVQKRKEKLMREIKEVQDMLDHNQSDALLKREEDLTREFDVVLEHEEMIWYHKSREKWIVLGERNTKFFHTSTIIRRRRNRIEMLRDDDGRWISSSQDLEKLATDYYRKLYSMEDVDSAAIKLPSDGFVRLTDQELTALNKNFLPGEVEKAIKSMGKYKALGPDGFQPIFYHHCWEVLGSSVVRFVLDFFETGELPKDTNDALVVLIAKVVKPEKITQFRPIRRLSTDNIVVVQEAVHSMRRKKGRKGWMLLKLDLEKAYDRVRWDFLEDTIRASGLSDRWVRWIMQCVSYPSMSVLWNGEKTNSFKPLRGLRQGDPLSPYLFVLCLERLCHLIDRSIANKDWKPISISRGGPKLSHICFADDLILFAEASITQIRVIRGVLEEFCKASGQKVSLEKSKKFFSENVSRDLEKMISDESGIKATRDLGKYLGMPVLQKRINKETFRYVLERASTRLAGWKSRVLSMAGRLTLTKVVLSSLPVHTMSTIVLPKSILTGLDKISRGFLWGSTLEKRKQHLVAWKRVCLPKDEGGLGIRGSEATNMALIAKLGWRLLHDCSSLWARVLRSKYKVGDVHDGSWLVVKGTWSSTWRSVAVGLREVVLQGLSWVIGDGRRVKFWSDKWLSSRSLMEEAVMDLPSEYKELTVRDFWQEGRGWMMERISPFVSVNTRLELGAVVLDNVTGARDRISWSENVGDTSWSTLFAMAVWWGWNWRCGNVFGENRKCRDRVRFVKELAAEVTKANLLSTEQAYKPARVERMIGWVATTAGWVKLNTDGASRGNPGPATAGGVLRDGDGAWCGGFALNIGRCSAPLAELWGVYYGLYLTWDRKVSRLVVEVDSEMVVGFLKTGINDTHPLSFLVRLCHDFISRDWIVRIDHVYREANFLADGLAEFAFSLPLGFHLLNSVPEAVASVMSADTLGTFCPRRVCM</sequence>
<keyword evidence="6" id="KW-1185">Reference proteome</keyword>
<reference evidence="5 6" key="1">
    <citation type="submission" date="2020-12" db="EMBL/GenBank/DDBJ databases">
        <title>Concerted genomic and epigenomic changes stabilize Arabidopsis allopolyploids.</title>
        <authorList>
            <person name="Chen Z."/>
        </authorList>
    </citation>
    <scope>NUCLEOTIDE SEQUENCE [LARGE SCALE GENOMIC DNA]</scope>
    <source>
        <strain evidence="5">Allo738</strain>
        <tissue evidence="5">Leaf</tissue>
    </source>
</reference>
<gene>
    <name evidence="5" type="ORF">ISN45_Aa03g035450</name>
</gene>
<dbReference type="PANTHER" id="PTHR33116">
    <property type="entry name" value="REVERSE TRANSCRIPTASE ZINC-BINDING DOMAIN-CONTAINING PROTEIN-RELATED-RELATED"/>
    <property type="match status" value="1"/>
</dbReference>
<dbReference type="InterPro" id="IPR000477">
    <property type="entry name" value="RT_dom"/>
</dbReference>
<evidence type="ECO:0000259" key="3">
    <source>
        <dbReference type="PROSITE" id="PS50878"/>
    </source>
</evidence>
<dbReference type="PROSITE" id="PS50879">
    <property type="entry name" value="RNASE_H_1"/>
    <property type="match status" value="1"/>
</dbReference>
<evidence type="ECO:0000313" key="6">
    <source>
        <dbReference type="Proteomes" id="UP000694240"/>
    </source>
</evidence>
<dbReference type="Pfam" id="PF00078">
    <property type="entry name" value="RVT_1"/>
    <property type="match status" value="1"/>
</dbReference>
<dbReference type="Pfam" id="PF13456">
    <property type="entry name" value="RVT_3"/>
    <property type="match status" value="1"/>
</dbReference>
<evidence type="ECO:0000256" key="2">
    <source>
        <dbReference type="SAM" id="MobiDB-lite"/>
    </source>
</evidence>
<dbReference type="Proteomes" id="UP000694240">
    <property type="component" value="Chromosome 8"/>
</dbReference>
<dbReference type="GO" id="GO:0003676">
    <property type="term" value="F:nucleic acid binding"/>
    <property type="evidence" value="ECO:0007669"/>
    <property type="project" value="InterPro"/>
</dbReference>
<dbReference type="GO" id="GO:0004523">
    <property type="term" value="F:RNA-DNA hybrid ribonuclease activity"/>
    <property type="evidence" value="ECO:0007669"/>
    <property type="project" value="InterPro"/>
</dbReference>
<evidence type="ECO:0000313" key="5">
    <source>
        <dbReference type="EMBL" id="KAG7579386.1"/>
    </source>
</evidence>
<organism evidence="5 6">
    <name type="scientific">Arabidopsis thaliana x Arabidopsis arenosa</name>
    <dbReference type="NCBI Taxonomy" id="1240361"/>
    <lineage>
        <taxon>Eukaryota</taxon>
        <taxon>Viridiplantae</taxon>
        <taxon>Streptophyta</taxon>
        <taxon>Embryophyta</taxon>
        <taxon>Tracheophyta</taxon>
        <taxon>Spermatophyta</taxon>
        <taxon>Magnoliopsida</taxon>
        <taxon>eudicotyledons</taxon>
        <taxon>Gunneridae</taxon>
        <taxon>Pentapetalae</taxon>
        <taxon>rosids</taxon>
        <taxon>malvids</taxon>
        <taxon>Brassicales</taxon>
        <taxon>Brassicaceae</taxon>
        <taxon>Camelineae</taxon>
        <taxon>Arabidopsis</taxon>
    </lineage>
</organism>
<feature type="region of interest" description="Disordered" evidence="2">
    <location>
        <begin position="1"/>
        <end position="37"/>
    </location>
</feature>
<comment type="caution">
    <text evidence="5">The sequence shown here is derived from an EMBL/GenBank/DDBJ whole genome shotgun (WGS) entry which is preliminary data.</text>
</comment>
<proteinExistence type="predicted"/>
<dbReference type="Pfam" id="PF03372">
    <property type="entry name" value="Exo_endo_phos"/>
    <property type="match status" value="1"/>
</dbReference>
<protein>
    <submittedName>
        <fullName evidence="5">Ribonuclease H domain</fullName>
    </submittedName>
</protein>
<feature type="compositionally biased region" description="Basic and acidic residues" evidence="2">
    <location>
        <begin position="17"/>
        <end position="34"/>
    </location>
</feature>
<dbReference type="PROSITE" id="PS50878">
    <property type="entry name" value="RT_POL"/>
    <property type="match status" value="1"/>
</dbReference>
<dbReference type="CDD" id="cd01650">
    <property type="entry name" value="RT_nLTR_like"/>
    <property type="match status" value="1"/>
</dbReference>
<dbReference type="InterPro" id="IPR044730">
    <property type="entry name" value="RNase_H-like_dom_plant"/>
</dbReference>
<accession>A0A8T2B057</accession>
<dbReference type="InterPro" id="IPR002156">
    <property type="entry name" value="RNaseH_domain"/>
</dbReference>